<comment type="caution">
    <text evidence="2">The sequence shown here is derived from an EMBL/GenBank/DDBJ whole genome shotgun (WGS) entry which is preliminary data.</text>
</comment>
<feature type="compositionally biased region" description="Polar residues" evidence="1">
    <location>
        <begin position="143"/>
        <end position="154"/>
    </location>
</feature>
<proteinExistence type="predicted"/>
<keyword evidence="3" id="KW-1185">Reference proteome</keyword>
<evidence type="ECO:0000313" key="2">
    <source>
        <dbReference type="EMBL" id="MED6199329.1"/>
    </source>
</evidence>
<feature type="compositionally biased region" description="Basic residues" evidence="1">
    <location>
        <begin position="69"/>
        <end position="87"/>
    </location>
</feature>
<reference evidence="2 3" key="1">
    <citation type="journal article" date="2023" name="Plants (Basel)">
        <title>Bridging the Gap: Combining Genomics and Transcriptomics Approaches to Understand Stylosanthes scabra, an Orphan Legume from the Brazilian Caatinga.</title>
        <authorList>
            <person name="Ferreira-Neto J.R.C."/>
            <person name="da Silva M.D."/>
            <person name="Binneck E."/>
            <person name="de Melo N.F."/>
            <person name="da Silva R.H."/>
            <person name="de Melo A.L.T.M."/>
            <person name="Pandolfi V."/>
            <person name="Bustamante F.O."/>
            <person name="Brasileiro-Vidal A.C."/>
            <person name="Benko-Iseppon A.M."/>
        </authorList>
    </citation>
    <scope>NUCLEOTIDE SEQUENCE [LARGE SCALE GENOMIC DNA]</scope>
    <source>
        <tissue evidence="2">Leaves</tissue>
    </source>
</reference>
<gene>
    <name evidence="2" type="ORF">PIB30_074945</name>
</gene>
<feature type="compositionally biased region" description="Polar residues" evidence="1">
    <location>
        <begin position="94"/>
        <end position="110"/>
    </location>
</feature>
<accession>A0ABU6XQF7</accession>
<evidence type="ECO:0000256" key="1">
    <source>
        <dbReference type="SAM" id="MobiDB-lite"/>
    </source>
</evidence>
<dbReference type="EMBL" id="JASCZI010212392">
    <property type="protein sequence ID" value="MED6199329.1"/>
    <property type="molecule type" value="Genomic_DNA"/>
</dbReference>
<dbReference type="Proteomes" id="UP001341840">
    <property type="component" value="Unassembled WGS sequence"/>
</dbReference>
<protein>
    <submittedName>
        <fullName evidence="2">Uncharacterized protein</fullName>
    </submittedName>
</protein>
<evidence type="ECO:0000313" key="3">
    <source>
        <dbReference type="Proteomes" id="UP001341840"/>
    </source>
</evidence>
<feature type="region of interest" description="Disordered" evidence="1">
    <location>
        <begin position="31"/>
        <end position="179"/>
    </location>
</feature>
<name>A0ABU6XQF7_9FABA</name>
<sequence>QDASEQPSSHKSVLSSSSGTAAVVDINNDIADFPSDLTPTPISTPNPNPNATPNSVASPLRIPESPPHIVKRAPKGRVTRSARKTLTKRTTTTIPENQVQLEPDTQNQTCPQPPNDNELELEGVVENQNASPAQVELQAGGHNASQGQSSTSRNQKNRRASYKRPALTGQAIVQGRRGEAPKIFFPHVNSPCKFG</sequence>
<feature type="non-terminal residue" evidence="2">
    <location>
        <position position="1"/>
    </location>
</feature>
<organism evidence="2 3">
    <name type="scientific">Stylosanthes scabra</name>
    <dbReference type="NCBI Taxonomy" id="79078"/>
    <lineage>
        <taxon>Eukaryota</taxon>
        <taxon>Viridiplantae</taxon>
        <taxon>Streptophyta</taxon>
        <taxon>Embryophyta</taxon>
        <taxon>Tracheophyta</taxon>
        <taxon>Spermatophyta</taxon>
        <taxon>Magnoliopsida</taxon>
        <taxon>eudicotyledons</taxon>
        <taxon>Gunneridae</taxon>
        <taxon>Pentapetalae</taxon>
        <taxon>rosids</taxon>
        <taxon>fabids</taxon>
        <taxon>Fabales</taxon>
        <taxon>Fabaceae</taxon>
        <taxon>Papilionoideae</taxon>
        <taxon>50 kb inversion clade</taxon>
        <taxon>dalbergioids sensu lato</taxon>
        <taxon>Dalbergieae</taxon>
        <taxon>Pterocarpus clade</taxon>
        <taxon>Stylosanthes</taxon>
    </lineage>
</organism>